<dbReference type="STRING" id="1236971.JCM9152_929"/>
<dbReference type="InterPro" id="IPR006059">
    <property type="entry name" value="SBP"/>
</dbReference>
<dbReference type="SUPFAM" id="SSF53850">
    <property type="entry name" value="Periplasmic binding protein-like II"/>
    <property type="match status" value="1"/>
</dbReference>
<dbReference type="RefSeq" id="WP_035341332.1">
    <property type="nucleotide sequence ID" value="NZ_BAUU01000005.1"/>
</dbReference>
<dbReference type="OrthoDB" id="9791045at2"/>
<evidence type="ECO:0000256" key="1">
    <source>
        <dbReference type="ARBA" id="ARBA00022729"/>
    </source>
</evidence>
<dbReference type="Gene3D" id="3.40.190.10">
    <property type="entry name" value="Periplasmic binding protein-like II"/>
    <property type="match status" value="2"/>
</dbReference>
<gene>
    <name evidence="2" type="ORF">JCM9152_929</name>
</gene>
<organism evidence="2 3">
    <name type="scientific">Halalkalibacter hemicellulosilyticusJCM 9152</name>
    <dbReference type="NCBI Taxonomy" id="1236971"/>
    <lineage>
        <taxon>Bacteria</taxon>
        <taxon>Bacillati</taxon>
        <taxon>Bacillota</taxon>
        <taxon>Bacilli</taxon>
        <taxon>Bacillales</taxon>
        <taxon>Bacillaceae</taxon>
        <taxon>Halalkalibacter</taxon>
    </lineage>
</organism>
<dbReference type="GO" id="GO:0030976">
    <property type="term" value="F:thiamine pyrophosphate binding"/>
    <property type="evidence" value="ECO:0007669"/>
    <property type="project" value="TreeGrafter"/>
</dbReference>
<keyword evidence="1" id="KW-0732">Signal</keyword>
<name>W4QC12_9BACI</name>
<comment type="caution">
    <text evidence="2">The sequence shown here is derived from an EMBL/GenBank/DDBJ whole genome shotgun (WGS) entry which is preliminary data.</text>
</comment>
<dbReference type="EMBL" id="BAUU01000005">
    <property type="protein sequence ID" value="GAE29565.1"/>
    <property type="molecule type" value="Genomic_DNA"/>
</dbReference>
<dbReference type="PANTHER" id="PTHR30006">
    <property type="entry name" value="THIAMINE-BINDING PERIPLASMIC PROTEIN-RELATED"/>
    <property type="match status" value="1"/>
</dbReference>
<dbReference type="PROSITE" id="PS51257">
    <property type="entry name" value="PROKAR_LIPOPROTEIN"/>
    <property type="match status" value="1"/>
</dbReference>
<accession>W4QC12</accession>
<dbReference type="GO" id="GO:0030288">
    <property type="term" value="C:outer membrane-bounded periplasmic space"/>
    <property type="evidence" value="ECO:0007669"/>
    <property type="project" value="TreeGrafter"/>
</dbReference>
<protein>
    <submittedName>
        <fullName evidence="2">ABC transporter substrate-binding protein</fullName>
    </submittedName>
</protein>
<dbReference type="PANTHER" id="PTHR30006:SF2">
    <property type="entry name" value="ABC TRANSPORTER SUBSTRATE-BINDING PROTEIN"/>
    <property type="match status" value="1"/>
</dbReference>
<dbReference type="Pfam" id="PF13416">
    <property type="entry name" value="SBP_bac_8"/>
    <property type="match status" value="1"/>
</dbReference>
<reference evidence="2" key="1">
    <citation type="journal article" date="2014" name="Genome Announc.">
        <title>Draft Genome Sequences of Three Alkaliphilic Bacillus Strains, Bacillus wakoensis JCM 9140T, Bacillus akibai JCM 9157T, and Bacillus hemicellulosilyticus JCM 9152T.</title>
        <authorList>
            <person name="Yuki M."/>
            <person name="Oshima K."/>
            <person name="Suda W."/>
            <person name="Oshida Y."/>
            <person name="Kitamura K."/>
            <person name="Iida T."/>
            <person name="Hattori M."/>
            <person name="Ohkuma M."/>
        </authorList>
    </citation>
    <scope>NUCLEOTIDE SEQUENCE [LARGE SCALE GENOMIC DNA]</scope>
    <source>
        <strain evidence="2">JCM 9152</strain>
    </source>
</reference>
<evidence type="ECO:0000313" key="3">
    <source>
        <dbReference type="Proteomes" id="UP000018895"/>
    </source>
</evidence>
<sequence length="360" mass="39906">MLKEKLLKNLLLIVVLSFGLLVMFGCGSEANTDEEVAEKEDAPNMKSSNVSEEPLIVYANDFTDEIGPLFEEATGYQIEVIHGGGGEILARVEAEQGNPQWDVIWMDGHASLHSLADRGMFLEGWEPQNLSQLSAEGERFLPSTNAYFPTDIHAAATLAYNKDAFTQETAPTTWQEFFQLSEIVGMADPGVAAPAYPVASWFFYDMGMEEAKVMFDEMFQENRLRVYPKNGPLGSALVNGEIKAAALQEHNSYGLKLNGENIEIIWPEEGVPGSVRVAAIGEHSENIEIAKAFVEFLLDMETQNQLTQLDDTGSFFTPLAEGAAVRHDREVNPNIVVPDVEWASEHEAEIKQWFADRAVQ</sequence>
<keyword evidence="3" id="KW-1185">Reference proteome</keyword>
<dbReference type="Proteomes" id="UP000018895">
    <property type="component" value="Unassembled WGS sequence"/>
</dbReference>
<dbReference type="GO" id="GO:0015888">
    <property type="term" value="P:thiamine transport"/>
    <property type="evidence" value="ECO:0007669"/>
    <property type="project" value="TreeGrafter"/>
</dbReference>
<dbReference type="AlphaFoldDB" id="W4QC12"/>
<evidence type="ECO:0000313" key="2">
    <source>
        <dbReference type="EMBL" id="GAE29565.1"/>
    </source>
</evidence>
<proteinExistence type="predicted"/>
<dbReference type="GO" id="GO:0030975">
    <property type="term" value="F:thiamine binding"/>
    <property type="evidence" value="ECO:0007669"/>
    <property type="project" value="TreeGrafter"/>
</dbReference>